<reference evidence="2 3" key="1">
    <citation type="submission" date="2018-06" db="EMBL/GenBank/DDBJ databases">
        <title>Extensive metabolic versatility and redundancy in microbially diverse, dynamic hydrothermal sediments.</title>
        <authorList>
            <person name="Dombrowski N."/>
            <person name="Teske A."/>
            <person name="Baker B.J."/>
        </authorList>
    </citation>
    <scope>NUCLEOTIDE SEQUENCE [LARGE SCALE GENOMIC DNA]</scope>
    <source>
        <strain evidence="2">B3_G15</strain>
    </source>
</reference>
<keyword evidence="1" id="KW-0472">Membrane</keyword>
<sequence>MSLKEKLNIGLIMLIFSLLMGIFSGMSIFELLKSLILVVTDSATLNVVGAIVLILILGNLLNEAGSLRKINLSVETFIKDRRLTLIIPSALMGLLPAPAGAMLSAPVVEESGNKMGLSAEIKTFLNYWFRHVWEYVWPIYPGIILAVAILNVPLQKLIVAQLPLTLAAIFAGVVFGLGKISDKKPEEDGKKTFKGVYEFFLYAWPIFAIIFLVLVFKVDLILSLLIIVVFALFITKMDKKRLPFILKNSLSWRMILLIVSVMLFKRILETSGMLSVILGLFDYLKVSSLITLFSIPFFVGFVTGVTPAFVGISLPVLLPIIGTSSPDLTYVMLAYAGGFSGYLLSPVHLCLVVTVQYFKADFTKVYKLVILPVVFVALVAFTIAILRDALG</sequence>
<evidence type="ECO:0008006" key="4">
    <source>
        <dbReference type="Google" id="ProtNLM"/>
    </source>
</evidence>
<dbReference type="InterPro" id="IPR007294">
    <property type="entry name" value="DUF401"/>
</dbReference>
<name>A0A662D9X9_UNCAE</name>
<comment type="caution">
    <text evidence="2">The sequence shown here is derived from an EMBL/GenBank/DDBJ whole genome shotgun (WGS) entry which is preliminary data.</text>
</comment>
<feature type="transmembrane region" description="Helical" evidence="1">
    <location>
        <begin position="164"/>
        <end position="181"/>
    </location>
</feature>
<evidence type="ECO:0000313" key="2">
    <source>
        <dbReference type="EMBL" id="RLE10952.1"/>
    </source>
</evidence>
<protein>
    <recommendedName>
        <fullName evidence="4">DUF401 family protein</fullName>
    </recommendedName>
</protein>
<feature type="transmembrane region" description="Helical" evidence="1">
    <location>
        <begin position="7"/>
        <end position="29"/>
    </location>
</feature>
<feature type="transmembrane region" description="Helical" evidence="1">
    <location>
        <begin position="330"/>
        <end position="358"/>
    </location>
</feature>
<feature type="transmembrane region" description="Helical" evidence="1">
    <location>
        <begin position="255"/>
        <end position="281"/>
    </location>
</feature>
<dbReference type="PANTHER" id="PTHR39556">
    <property type="entry name" value="PROTEIN, PUTATIVE-RELATED"/>
    <property type="match status" value="1"/>
</dbReference>
<dbReference type="PANTHER" id="PTHR39556:SF1">
    <property type="entry name" value="PROTEIN, PUTATIVE-RELATED"/>
    <property type="match status" value="1"/>
</dbReference>
<dbReference type="Proteomes" id="UP000280417">
    <property type="component" value="Unassembled WGS sequence"/>
</dbReference>
<accession>A0A662D9X9</accession>
<organism evidence="2 3">
    <name type="scientific">Aerophobetes bacterium</name>
    <dbReference type="NCBI Taxonomy" id="2030807"/>
    <lineage>
        <taxon>Bacteria</taxon>
        <taxon>Candidatus Aerophobota</taxon>
    </lineage>
</organism>
<keyword evidence="1" id="KW-1133">Transmembrane helix</keyword>
<evidence type="ECO:0000313" key="3">
    <source>
        <dbReference type="Proteomes" id="UP000280417"/>
    </source>
</evidence>
<gene>
    <name evidence="2" type="ORF">DRJ04_08905</name>
</gene>
<dbReference type="AlphaFoldDB" id="A0A662D9X9"/>
<feature type="transmembrane region" description="Helical" evidence="1">
    <location>
        <begin position="135"/>
        <end position="152"/>
    </location>
</feature>
<feature type="transmembrane region" description="Helical" evidence="1">
    <location>
        <begin position="293"/>
        <end position="318"/>
    </location>
</feature>
<feature type="transmembrane region" description="Helical" evidence="1">
    <location>
        <begin position="201"/>
        <end position="234"/>
    </location>
</feature>
<dbReference type="EMBL" id="QMQA01000302">
    <property type="protein sequence ID" value="RLE10952.1"/>
    <property type="molecule type" value="Genomic_DNA"/>
</dbReference>
<evidence type="ECO:0000256" key="1">
    <source>
        <dbReference type="SAM" id="Phobius"/>
    </source>
</evidence>
<keyword evidence="1" id="KW-0812">Transmembrane</keyword>
<feature type="transmembrane region" description="Helical" evidence="1">
    <location>
        <begin position="35"/>
        <end position="62"/>
    </location>
</feature>
<proteinExistence type="predicted"/>
<dbReference type="Pfam" id="PF04165">
    <property type="entry name" value="DUF401"/>
    <property type="match status" value="1"/>
</dbReference>
<feature type="transmembrane region" description="Helical" evidence="1">
    <location>
        <begin position="364"/>
        <end position="386"/>
    </location>
</feature>